<dbReference type="PANTHER" id="PTHR43065:SF50">
    <property type="entry name" value="HISTIDINE KINASE"/>
    <property type="match status" value="1"/>
</dbReference>
<dbReference type="Gene3D" id="3.30.565.10">
    <property type="entry name" value="Histidine kinase-like ATPase, C-terminal domain"/>
    <property type="match status" value="1"/>
</dbReference>
<evidence type="ECO:0000256" key="2">
    <source>
        <dbReference type="ARBA" id="ARBA00012438"/>
    </source>
</evidence>
<keyword evidence="3" id="KW-0597">Phosphoprotein</keyword>
<dbReference type="InterPro" id="IPR003661">
    <property type="entry name" value="HisK_dim/P_dom"/>
</dbReference>
<dbReference type="Proteomes" id="UP001382455">
    <property type="component" value="Unassembled WGS sequence"/>
</dbReference>
<dbReference type="EMBL" id="JBAWKS010000002">
    <property type="protein sequence ID" value="MEI4551642.1"/>
    <property type="molecule type" value="Genomic_DNA"/>
</dbReference>
<evidence type="ECO:0000256" key="1">
    <source>
        <dbReference type="ARBA" id="ARBA00000085"/>
    </source>
</evidence>
<feature type="coiled-coil region" evidence="4">
    <location>
        <begin position="10"/>
        <end position="51"/>
    </location>
</feature>
<evidence type="ECO:0000313" key="6">
    <source>
        <dbReference type="EMBL" id="MEI4551642.1"/>
    </source>
</evidence>
<dbReference type="InterPro" id="IPR036890">
    <property type="entry name" value="HATPase_C_sf"/>
</dbReference>
<dbReference type="SUPFAM" id="SSF47384">
    <property type="entry name" value="Homodimeric domain of signal transducing histidine kinase"/>
    <property type="match status" value="1"/>
</dbReference>
<evidence type="ECO:0000259" key="5">
    <source>
        <dbReference type="PROSITE" id="PS50109"/>
    </source>
</evidence>
<dbReference type="GO" id="GO:0005524">
    <property type="term" value="F:ATP binding"/>
    <property type="evidence" value="ECO:0007669"/>
    <property type="project" value="UniProtKB-KW"/>
</dbReference>
<feature type="coiled-coil region" evidence="4">
    <location>
        <begin position="222"/>
        <end position="252"/>
    </location>
</feature>
<keyword evidence="6" id="KW-0547">Nucleotide-binding</keyword>
<comment type="catalytic activity">
    <reaction evidence="1">
        <text>ATP + protein L-histidine = ADP + protein N-phospho-L-histidine.</text>
        <dbReference type="EC" id="2.7.13.3"/>
    </reaction>
</comment>
<dbReference type="InterPro" id="IPR004358">
    <property type="entry name" value="Sig_transdc_His_kin-like_C"/>
</dbReference>
<dbReference type="SMART" id="SM00388">
    <property type="entry name" value="HisKA"/>
    <property type="match status" value="1"/>
</dbReference>
<dbReference type="SUPFAM" id="SSF55874">
    <property type="entry name" value="ATPase domain of HSP90 chaperone/DNA topoisomerase II/histidine kinase"/>
    <property type="match status" value="1"/>
</dbReference>
<evidence type="ECO:0000313" key="7">
    <source>
        <dbReference type="Proteomes" id="UP001382455"/>
    </source>
</evidence>
<name>A0ABU8EXC9_9GAMM</name>
<dbReference type="Pfam" id="PF02518">
    <property type="entry name" value="HATPase_c"/>
    <property type="match status" value="1"/>
</dbReference>
<dbReference type="InterPro" id="IPR003594">
    <property type="entry name" value="HATPase_dom"/>
</dbReference>
<proteinExistence type="predicted"/>
<dbReference type="PANTHER" id="PTHR43065">
    <property type="entry name" value="SENSOR HISTIDINE KINASE"/>
    <property type="match status" value="1"/>
</dbReference>
<protein>
    <recommendedName>
        <fullName evidence="2">histidine kinase</fullName>
        <ecNumber evidence="2">2.7.13.3</ecNumber>
    </recommendedName>
</protein>
<dbReference type="PROSITE" id="PS50109">
    <property type="entry name" value="HIS_KIN"/>
    <property type="match status" value="1"/>
</dbReference>
<organism evidence="6 7">
    <name type="scientific">Pseudoalteromonas spongiae</name>
    <dbReference type="NCBI Taxonomy" id="298657"/>
    <lineage>
        <taxon>Bacteria</taxon>
        <taxon>Pseudomonadati</taxon>
        <taxon>Pseudomonadota</taxon>
        <taxon>Gammaproteobacteria</taxon>
        <taxon>Alteromonadales</taxon>
        <taxon>Pseudoalteromonadaceae</taxon>
        <taxon>Pseudoalteromonas</taxon>
    </lineage>
</organism>
<dbReference type="RefSeq" id="WP_336436595.1">
    <property type="nucleotide sequence ID" value="NZ_JBAWKS010000002.1"/>
</dbReference>
<dbReference type="SMART" id="SM00387">
    <property type="entry name" value="HATPase_c"/>
    <property type="match status" value="1"/>
</dbReference>
<feature type="domain" description="Histidine kinase" evidence="5">
    <location>
        <begin position="261"/>
        <end position="502"/>
    </location>
</feature>
<comment type="caution">
    <text evidence="6">The sequence shown here is derived from an EMBL/GenBank/DDBJ whole genome shotgun (WGS) entry which is preliminary data.</text>
</comment>
<dbReference type="Gene3D" id="1.10.287.130">
    <property type="match status" value="1"/>
</dbReference>
<dbReference type="InterPro" id="IPR005467">
    <property type="entry name" value="His_kinase_dom"/>
</dbReference>
<accession>A0ABU8EXC9</accession>
<keyword evidence="6" id="KW-0067">ATP-binding</keyword>
<dbReference type="CDD" id="cd00082">
    <property type="entry name" value="HisKA"/>
    <property type="match status" value="1"/>
</dbReference>
<dbReference type="EC" id="2.7.13.3" evidence="2"/>
<evidence type="ECO:0000256" key="3">
    <source>
        <dbReference type="ARBA" id="ARBA00022553"/>
    </source>
</evidence>
<evidence type="ECO:0000256" key="4">
    <source>
        <dbReference type="SAM" id="Coils"/>
    </source>
</evidence>
<sequence length="502" mass="56642">MENNETLAKLAALERILARERLARKEAEKQLEDYTRELYQQEEAVNQTQQEVATQQGQLEFLTGLLAETWRQPSLNKIVANYLERTNNFMTNAHNLFVEIHADLSYHQFQYYCQSTKQHASTLPDSYKQVLRQFKRDELYQQVSSESESQIFEIESISNSADAQFSDCVLVPLYSLDLPSGKGVGIAILLYESQDDINIVKLQTLESSRSMLSVAIERKRAEEALQERLADLETSNRMLEQTQQQLVQQEKLASLGQLAAGVAHEINNPVGFVLSNLDTMREYFSDFAEIMAPLNADNISEQEKVVAMQAKWQSLDGNFLFDDSQEILTSSVQGLERVKDIVSDLSTFSRMDNDELDSIDLNVVIEKSLNVVSNEFKYHHEVIKHLLPEANILGNAGKLQQVFINLFVNAKHAMPNGGALTISCEKDRNKIIVRVKDQGHGIEKDHLADIFTPFFTTKAPGEGTGLGLAISYGILQQHNAKVKVHSEVGVGTEFEIAFYESI</sequence>
<keyword evidence="4" id="KW-0175">Coiled coil</keyword>
<reference evidence="6 7" key="1">
    <citation type="submission" date="2023-12" db="EMBL/GenBank/DDBJ databases">
        <title>Friends and Foes: Symbiotic and Algicidal bacterial influence on Karenia brevis blooms.</title>
        <authorList>
            <person name="Fei C."/>
            <person name="Mohamed A.R."/>
            <person name="Booker A."/>
            <person name="Arshad M."/>
            <person name="Klass S."/>
            <person name="Ahn S."/>
            <person name="Gilbert P.M."/>
            <person name="Heil C.A."/>
            <person name="Martinez J.M."/>
            <person name="Amin S.A."/>
        </authorList>
    </citation>
    <scope>NUCLEOTIDE SEQUENCE [LARGE SCALE GENOMIC DNA]</scope>
    <source>
        <strain evidence="6 7">CE15</strain>
    </source>
</reference>
<dbReference type="PRINTS" id="PR00344">
    <property type="entry name" value="BCTRLSENSOR"/>
</dbReference>
<gene>
    <name evidence="6" type="ORF">WAE96_18340</name>
</gene>
<dbReference type="InterPro" id="IPR036097">
    <property type="entry name" value="HisK_dim/P_sf"/>
</dbReference>
<keyword evidence="7" id="KW-1185">Reference proteome</keyword>